<dbReference type="InterPro" id="IPR010690">
    <property type="entry name" value="YqfD"/>
</dbReference>
<organism evidence="2 3">
    <name type="scientific">Ectobacillus antri</name>
    <dbReference type="NCBI Taxonomy" id="2486280"/>
    <lineage>
        <taxon>Bacteria</taxon>
        <taxon>Bacillati</taxon>
        <taxon>Bacillota</taxon>
        <taxon>Bacilli</taxon>
        <taxon>Bacillales</taxon>
        <taxon>Bacillaceae</taxon>
        <taxon>Ectobacillus</taxon>
    </lineage>
</organism>
<name>A0ABT6H395_9BACI</name>
<keyword evidence="3" id="KW-1185">Reference proteome</keyword>
<proteinExistence type="predicted"/>
<evidence type="ECO:0000313" key="3">
    <source>
        <dbReference type="Proteomes" id="UP001218246"/>
    </source>
</evidence>
<keyword evidence="1" id="KW-1133">Transmembrane helix</keyword>
<comment type="caution">
    <text evidence="2">The sequence shown here is derived from an EMBL/GenBank/DDBJ whole genome shotgun (WGS) entry which is preliminary data.</text>
</comment>
<dbReference type="Proteomes" id="UP001218246">
    <property type="component" value="Unassembled WGS sequence"/>
</dbReference>
<reference evidence="2 3" key="1">
    <citation type="submission" date="2023-04" db="EMBL/GenBank/DDBJ databases">
        <title>Ectobacillus antri isolated from activated sludge.</title>
        <authorList>
            <person name="Yan P."/>
            <person name="Liu X."/>
        </authorList>
    </citation>
    <scope>NUCLEOTIDE SEQUENCE [LARGE SCALE GENOMIC DNA]</scope>
    <source>
        <strain evidence="2 3">C18H</strain>
    </source>
</reference>
<evidence type="ECO:0000313" key="2">
    <source>
        <dbReference type="EMBL" id="MDG5753248.1"/>
    </source>
</evidence>
<feature type="transmembrane region" description="Helical" evidence="1">
    <location>
        <begin position="89"/>
        <end position="110"/>
    </location>
</feature>
<accession>A0ABT6H395</accession>
<sequence>MKNQWITFFFGHVKVKLTGRGVERFLNECVRQGMHVWDVRRVGEDILTFRIYVKDVKALRPIFRKYECDLTFVGRGGLPFLQKRTFRNAGFALGFLGFFGILLLLSNMVWNVEIKGAKPDTAYIIEKELQKMGVTRGKLQFQVPNVEQIQWQLTNNVGSITWVGVELRGTTYYLQVVEKNEPEQEKALPPQNLVARKKAIVQKMFVEHGKTMVQLYDHVEPGQLLVSGMYGPENQPTVTAAEGVVFGETWYDSVVEVPLKTSFQVYTGEFFHKHYLRIGNFKIKIWGFEKNKYKQYKEEMTTHSLRFLKWELPFGYEKVIVREEEGAMRQYSEKEALTVGVEMAKVELKKKLESNAVILSEKVLQKQIENGTLKLKLYFKVIENIAVAQPITESNIQGD</sequence>
<dbReference type="EMBL" id="JARULN010000002">
    <property type="protein sequence ID" value="MDG5753248.1"/>
    <property type="molecule type" value="Genomic_DNA"/>
</dbReference>
<evidence type="ECO:0000256" key="1">
    <source>
        <dbReference type="SAM" id="Phobius"/>
    </source>
</evidence>
<dbReference type="PIRSF" id="PIRSF029895">
    <property type="entry name" value="SpoIV"/>
    <property type="match status" value="1"/>
</dbReference>
<dbReference type="Pfam" id="PF06898">
    <property type="entry name" value="YqfD"/>
    <property type="match status" value="1"/>
</dbReference>
<dbReference type="RefSeq" id="WP_124563354.1">
    <property type="nucleotide sequence ID" value="NZ_JARRRY010000001.1"/>
</dbReference>
<gene>
    <name evidence="2" type="primary">yqfD</name>
    <name evidence="2" type="ORF">P6P90_04450</name>
</gene>
<protein>
    <submittedName>
        <fullName evidence="2">Sporulation protein YqfD</fullName>
    </submittedName>
</protein>
<keyword evidence="1" id="KW-0472">Membrane</keyword>
<keyword evidence="1" id="KW-0812">Transmembrane</keyword>
<dbReference type="NCBIfam" id="TIGR02876">
    <property type="entry name" value="spore_yqfD"/>
    <property type="match status" value="1"/>
</dbReference>